<organism evidence="1 2">
    <name type="scientific">Leptospira wolffii</name>
    <dbReference type="NCBI Taxonomy" id="409998"/>
    <lineage>
        <taxon>Bacteria</taxon>
        <taxon>Pseudomonadati</taxon>
        <taxon>Spirochaetota</taxon>
        <taxon>Spirochaetia</taxon>
        <taxon>Leptospirales</taxon>
        <taxon>Leptospiraceae</taxon>
        <taxon>Leptospira</taxon>
    </lineage>
</organism>
<comment type="caution">
    <text evidence="1">The sequence shown here is derived from an EMBL/GenBank/DDBJ whole genome shotgun (WGS) entry which is preliminary data.</text>
</comment>
<protein>
    <submittedName>
        <fullName evidence="1">Uncharacterized protein</fullName>
    </submittedName>
</protein>
<dbReference type="EMBL" id="NPDT01000009">
    <property type="protein sequence ID" value="PJZ64491.1"/>
    <property type="molecule type" value="Genomic_DNA"/>
</dbReference>
<evidence type="ECO:0000313" key="2">
    <source>
        <dbReference type="Proteomes" id="UP000231912"/>
    </source>
</evidence>
<reference evidence="1 2" key="1">
    <citation type="submission" date="2017-07" db="EMBL/GenBank/DDBJ databases">
        <title>Leptospira spp. isolated from tropical soils.</title>
        <authorList>
            <person name="Thibeaux R."/>
            <person name="Iraola G."/>
            <person name="Ferres I."/>
            <person name="Bierque E."/>
            <person name="Girault D."/>
            <person name="Soupe-Gilbert M.-E."/>
            <person name="Picardeau M."/>
            <person name="Goarant C."/>
        </authorList>
    </citation>
    <scope>NUCLEOTIDE SEQUENCE [LARGE SCALE GENOMIC DNA]</scope>
    <source>
        <strain evidence="1 2">FH2-C-A2</strain>
    </source>
</reference>
<proteinExistence type="predicted"/>
<gene>
    <name evidence="1" type="ORF">CH371_17080</name>
</gene>
<sequence>MPAAGERKRLLVFEDFHPLPHLPERKFRSSGLCRGAPPPDFWVEEAGLRERAVVLLYQKSSIFTTLIRNLRGILILFT</sequence>
<evidence type="ECO:0000313" key="1">
    <source>
        <dbReference type="EMBL" id="PJZ64491.1"/>
    </source>
</evidence>
<name>A0A2M9Z7T2_9LEPT</name>
<dbReference type="Proteomes" id="UP000231912">
    <property type="component" value="Unassembled WGS sequence"/>
</dbReference>
<accession>A0A2M9Z7T2</accession>
<dbReference type="AlphaFoldDB" id="A0A2M9Z7T2"/>